<name>A0A8F9TRD2_9BACT</name>
<evidence type="ECO:0000259" key="8">
    <source>
        <dbReference type="Pfam" id="PF01578"/>
    </source>
</evidence>
<dbReference type="PANTHER" id="PTHR30071">
    <property type="entry name" value="HEME EXPORTER PROTEIN C"/>
    <property type="match status" value="1"/>
</dbReference>
<reference evidence="9" key="1">
    <citation type="submission" date="2021-08" db="EMBL/GenBank/DDBJ databases">
        <title>Genome of a novel bacterium of the phylum Verrucomicrobia, Oleiharenicola sp. KSB-15.</title>
        <authorList>
            <person name="Chung J.-H."/>
            <person name="Ahn J.-H."/>
            <person name="Yoon Y."/>
            <person name="Kim D.-Y."/>
            <person name="An S.-H."/>
            <person name="Park I."/>
            <person name="Yeon J."/>
        </authorList>
    </citation>
    <scope>NUCLEOTIDE SEQUENCE</scope>
    <source>
        <strain evidence="9">KSB-15</strain>
    </source>
</reference>
<keyword evidence="5 6" id="KW-0472">Membrane</keyword>
<evidence type="ECO:0000256" key="3">
    <source>
        <dbReference type="ARBA" id="ARBA00022748"/>
    </source>
</evidence>
<accession>A0A8F9TRD2</accession>
<dbReference type="GO" id="GO:0020037">
    <property type="term" value="F:heme binding"/>
    <property type="evidence" value="ECO:0007669"/>
    <property type="project" value="InterPro"/>
</dbReference>
<feature type="transmembrane region" description="Helical" evidence="6">
    <location>
        <begin position="631"/>
        <end position="651"/>
    </location>
</feature>
<dbReference type="InterPro" id="IPR002541">
    <property type="entry name" value="Cyt_c_assembly"/>
</dbReference>
<dbReference type="KEGG" id="ole:K0B96_10695"/>
<feature type="transmembrane region" description="Helical" evidence="6">
    <location>
        <begin position="532"/>
        <end position="554"/>
    </location>
</feature>
<feature type="transmembrane region" description="Helical" evidence="6">
    <location>
        <begin position="387"/>
        <end position="408"/>
    </location>
</feature>
<dbReference type="AlphaFoldDB" id="A0A8F9TRD2"/>
<proteinExistence type="predicted"/>
<feature type="signal peptide" evidence="7">
    <location>
        <begin position="1"/>
        <end position="18"/>
    </location>
</feature>
<evidence type="ECO:0000256" key="1">
    <source>
        <dbReference type="ARBA" id="ARBA00004141"/>
    </source>
</evidence>
<dbReference type="Proteomes" id="UP000825051">
    <property type="component" value="Chromosome"/>
</dbReference>
<organism evidence="9 10">
    <name type="scientific">Horticoccus luteus</name>
    <dbReference type="NCBI Taxonomy" id="2862869"/>
    <lineage>
        <taxon>Bacteria</taxon>
        <taxon>Pseudomonadati</taxon>
        <taxon>Verrucomicrobiota</taxon>
        <taxon>Opitutia</taxon>
        <taxon>Opitutales</taxon>
        <taxon>Opitutaceae</taxon>
        <taxon>Horticoccus</taxon>
    </lineage>
</organism>
<evidence type="ECO:0000256" key="5">
    <source>
        <dbReference type="ARBA" id="ARBA00023136"/>
    </source>
</evidence>
<dbReference type="InterPro" id="IPR045062">
    <property type="entry name" value="Cyt_c_biogenesis_CcsA/CcmC"/>
</dbReference>
<feature type="transmembrane region" description="Helical" evidence="6">
    <location>
        <begin position="569"/>
        <end position="587"/>
    </location>
</feature>
<keyword evidence="10" id="KW-1185">Reference proteome</keyword>
<evidence type="ECO:0000256" key="4">
    <source>
        <dbReference type="ARBA" id="ARBA00022989"/>
    </source>
</evidence>
<dbReference type="RefSeq" id="WP_220160893.1">
    <property type="nucleotide sequence ID" value="NZ_CP080507.1"/>
</dbReference>
<feature type="transmembrane region" description="Helical" evidence="6">
    <location>
        <begin position="455"/>
        <end position="482"/>
    </location>
</feature>
<protein>
    <submittedName>
        <fullName evidence="9">Cytochrome c biogenesis protein CcsA</fullName>
    </submittedName>
</protein>
<dbReference type="GO" id="GO:0017004">
    <property type="term" value="P:cytochrome complex assembly"/>
    <property type="evidence" value="ECO:0007669"/>
    <property type="project" value="UniProtKB-KW"/>
</dbReference>
<keyword evidence="3" id="KW-0201">Cytochrome c-type biogenesis</keyword>
<evidence type="ECO:0000313" key="10">
    <source>
        <dbReference type="Proteomes" id="UP000825051"/>
    </source>
</evidence>
<feature type="transmembrane region" description="Helical" evidence="6">
    <location>
        <begin position="594"/>
        <end position="611"/>
    </location>
</feature>
<comment type="subcellular location">
    <subcellularLocation>
        <location evidence="1">Membrane</location>
        <topology evidence="1">Multi-pass membrane protein</topology>
    </subcellularLocation>
</comment>
<evidence type="ECO:0000256" key="7">
    <source>
        <dbReference type="SAM" id="SignalP"/>
    </source>
</evidence>
<feature type="chain" id="PRO_5034230340" evidence="7">
    <location>
        <begin position="19"/>
        <end position="662"/>
    </location>
</feature>
<gene>
    <name evidence="9" type="primary">ccsA</name>
    <name evidence="9" type="ORF">K0B96_10695</name>
</gene>
<keyword evidence="7" id="KW-0732">Signal</keyword>
<feature type="domain" description="Cytochrome c assembly protein" evidence="8">
    <location>
        <begin position="388"/>
        <end position="621"/>
    </location>
</feature>
<evidence type="ECO:0000256" key="2">
    <source>
        <dbReference type="ARBA" id="ARBA00022692"/>
    </source>
</evidence>
<keyword evidence="2 6" id="KW-0812">Transmembrane</keyword>
<dbReference type="PANTHER" id="PTHR30071:SF1">
    <property type="entry name" value="CYTOCHROME B_B6 PROTEIN-RELATED"/>
    <property type="match status" value="1"/>
</dbReference>
<dbReference type="EMBL" id="CP080507">
    <property type="protein sequence ID" value="QYM77789.1"/>
    <property type="molecule type" value="Genomic_DNA"/>
</dbReference>
<dbReference type="GO" id="GO:0005886">
    <property type="term" value="C:plasma membrane"/>
    <property type="evidence" value="ECO:0007669"/>
    <property type="project" value="TreeGrafter"/>
</dbReference>
<feature type="transmembrane region" description="Helical" evidence="6">
    <location>
        <begin position="331"/>
        <end position="352"/>
    </location>
</feature>
<feature type="transmembrane region" description="Helical" evidence="6">
    <location>
        <begin position="359"/>
        <end position="381"/>
    </location>
</feature>
<feature type="transmembrane region" description="Helical" evidence="6">
    <location>
        <begin position="415"/>
        <end position="435"/>
    </location>
</feature>
<keyword evidence="4 6" id="KW-1133">Transmembrane helix</keyword>
<evidence type="ECO:0000313" key="9">
    <source>
        <dbReference type="EMBL" id="QYM77789.1"/>
    </source>
</evidence>
<sequence length="662" mass="72746">MKRLIPLLALVLALAAVGASLWPPQNPDAFDLTGFSRLPVLVNGRVKPLDTVARNALLVLQGRQRVGAPNSDLTRTPQQWLLDVLFDPAKANTYPTFEIDHPDVLALVGQTDETLAIHYESPAKRTMAVVGFLPSRFRRFSFDALKPHFEAIDRQAGLATEVDPQQRSRYQKAVLQLRDNIALYTRLQRSAAMPDGDNFLAELNQFQAALPAGIAAVQARQAGKPFDEAAFQRIVDFGQRYDLMAKSAYLMIVPHDGSWRNAGDALIDTFRTGEIDPGVLTYAGLGYAWRKQDARAFNEIVRLYREQLEKQVPATLRKTDLEARFNAAEPFGLGMNLYVAAFFIAIASWLIWPAILGRSAFWVLVVAFGVTTVGILVRMWIEGRPPVTNLYSSALFVGWIAVGLCVVLETIYKNAIGTVAAGAVGFGTLLIAHHLALGGDTMEMMRAVLDSNFWLATHVVVVTTGYGATFLAGFLAIIYVVMGVFTPWLARRPGAAGGMDSRAVAAAPSGGKTAGPTMARADTNAQMLGRMVYGIVCFATLFSLVGTILGGIWADQSWGRFWGWDPKENGALIIVLWNAIILHARWGGLVKQRGLMILAIFGNIVTSWSWFGTNMLGIGLHSYGFMEAAFWWLLAFIAVQLLLIALANLPVEKWRSFRTREV</sequence>
<evidence type="ECO:0000256" key="6">
    <source>
        <dbReference type="SAM" id="Phobius"/>
    </source>
</evidence>
<dbReference type="Pfam" id="PF01578">
    <property type="entry name" value="Cytochrom_C_asm"/>
    <property type="match status" value="1"/>
</dbReference>